<feature type="compositionally biased region" description="Basic and acidic residues" evidence="1">
    <location>
        <begin position="87"/>
        <end position="102"/>
    </location>
</feature>
<accession>Q8S6Q2</accession>
<protein>
    <submittedName>
        <fullName evidence="2">Uncharacterized protein</fullName>
    </submittedName>
</protein>
<gene>
    <name evidence="2" type="ordered locus">LOC_Os10g13890</name>
</gene>
<evidence type="ECO:0000313" key="2">
    <source>
        <dbReference type="EMBL" id="AAL82658.1"/>
    </source>
</evidence>
<dbReference type="AlphaFoldDB" id="Q8S6Q2"/>
<dbReference type="Proteomes" id="UP000000763">
    <property type="component" value="Chromosome 10"/>
</dbReference>
<sequence length="114" mass="12052">MDEEGVAPADGGGLLLLRLIGDSSSCGCCGWAVGGWGARGGASGGWVPCRPWRFGARGKGRGFCDGGKQIDFSAMEEKKGWACSPKREEEGERGCGLRERESNAWAEKGPTTER</sequence>
<evidence type="ECO:0000256" key="1">
    <source>
        <dbReference type="SAM" id="MobiDB-lite"/>
    </source>
</evidence>
<reference evidence="3" key="1">
    <citation type="journal article" date="2005" name="Nature">
        <title>The map-based sequence of the rice genome.</title>
        <authorList>
            <consortium name="International rice genome sequencing project (IRGSP)"/>
            <person name="Matsumoto T."/>
            <person name="Wu J."/>
            <person name="Kanamori H."/>
            <person name="Katayose Y."/>
            <person name="Fujisawa M."/>
            <person name="Namiki N."/>
            <person name="Mizuno H."/>
            <person name="Yamamoto K."/>
            <person name="Antonio B.A."/>
            <person name="Baba T."/>
            <person name="Sakata K."/>
            <person name="Nagamura Y."/>
            <person name="Aoki H."/>
            <person name="Arikawa K."/>
            <person name="Arita K."/>
            <person name="Bito T."/>
            <person name="Chiden Y."/>
            <person name="Fujitsuka N."/>
            <person name="Fukunaka R."/>
            <person name="Hamada M."/>
            <person name="Harada C."/>
            <person name="Hayashi A."/>
            <person name="Hijishita S."/>
            <person name="Honda M."/>
            <person name="Hosokawa S."/>
            <person name="Ichikawa Y."/>
            <person name="Idonuma A."/>
            <person name="Iijima M."/>
            <person name="Ikeda M."/>
            <person name="Ikeno M."/>
            <person name="Ito K."/>
            <person name="Ito S."/>
            <person name="Ito T."/>
            <person name="Ito Y."/>
            <person name="Ito Y."/>
            <person name="Iwabuchi A."/>
            <person name="Kamiya K."/>
            <person name="Karasawa W."/>
            <person name="Kurita K."/>
            <person name="Katagiri S."/>
            <person name="Kikuta A."/>
            <person name="Kobayashi H."/>
            <person name="Kobayashi N."/>
            <person name="Machita K."/>
            <person name="Maehara T."/>
            <person name="Masukawa M."/>
            <person name="Mizubayashi T."/>
            <person name="Mukai Y."/>
            <person name="Nagasaki H."/>
            <person name="Nagata Y."/>
            <person name="Naito S."/>
            <person name="Nakashima M."/>
            <person name="Nakama Y."/>
            <person name="Nakamichi Y."/>
            <person name="Nakamura M."/>
            <person name="Meguro A."/>
            <person name="Negishi M."/>
            <person name="Ohta I."/>
            <person name="Ohta T."/>
            <person name="Okamoto M."/>
            <person name="Ono N."/>
            <person name="Saji S."/>
            <person name="Sakaguchi M."/>
            <person name="Sakai K."/>
            <person name="Shibata M."/>
            <person name="Shimokawa T."/>
            <person name="Song J."/>
            <person name="Takazaki Y."/>
            <person name="Terasawa K."/>
            <person name="Tsugane M."/>
            <person name="Tsuji K."/>
            <person name="Ueda S."/>
            <person name="Waki K."/>
            <person name="Yamagata H."/>
            <person name="Yamamoto M."/>
            <person name="Yamamoto S."/>
            <person name="Yamane H."/>
            <person name="Yoshiki S."/>
            <person name="Yoshihara R."/>
            <person name="Yukawa K."/>
            <person name="Zhong H."/>
            <person name="Yano M."/>
            <person name="Yuan Q."/>
            <person name="Ouyang S."/>
            <person name="Liu J."/>
            <person name="Jones K.M."/>
            <person name="Gansberger K."/>
            <person name="Moffat K."/>
            <person name="Hill J."/>
            <person name="Bera J."/>
            <person name="Fadrosh D."/>
            <person name="Jin S."/>
            <person name="Johri S."/>
            <person name="Kim M."/>
            <person name="Overton L."/>
            <person name="Reardon M."/>
            <person name="Tsitrin T."/>
            <person name="Vuong H."/>
            <person name="Weaver B."/>
            <person name="Ciecko A."/>
            <person name="Tallon L."/>
            <person name="Jackson J."/>
            <person name="Pai G."/>
            <person name="Aken S.V."/>
            <person name="Utterback T."/>
            <person name="Reidmuller S."/>
            <person name="Feldblyum T."/>
            <person name="Hsiao J."/>
            <person name="Zismann V."/>
            <person name="Iobst S."/>
            <person name="de Vazeille A.R."/>
            <person name="Buell C.R."/>
            <person name="Ying K."/>
            <person name="Li Y."/>
            <person name="Lu T."/>
            <person name="Huang Y."/>
            <person name="Zhao Q."/>
            <person name="Feng Q."/>
            <person name="Zhang L."/>
            <person name="Zhu J."/>
            <person name="Weng Q."/>
            <person name="Mu J."/>
            <person name="Lu Y."/>
            <person name="Fan D."/>
            <person name="Liu Y."/>
            <person name="Guan J."/>
            <person name="Zhang Y."/>
            <person name="Yu S."/>
            <person name="Liu X."/>
            <person name="Zhang Y."/>
            <person name="Hong G."/>
            <person name="Han B."/>
            <person name="Choisne N."/>
            <person name="Demange N."/>
            <person name="Orjeda G."/>
            <person name="Samain S."/>
            <person name="Cattolico L."/>
            <person name="Pelletier E."/>
            <person name="Couloux A."/>
            <person name="Segurens B."/>
            <person name="Wincker P."/>
            <person name="D'Hont A."/>
            <person name="Scarpelli C."/>
            <person name="Weissenbach J."/>
            <person name="Salanoubat M."/>
            <person name="Quetier F."/>
            <person name="Yu Y."/>
            <person name="Kim H.R."/>
            <person name="Rambo T."/>
            <person name="Currie J."/>
            <person name="Collura K."/>
            <person name="Luo M."/>
            <person name="Yang T."/>
            <person name="Ammiraju J.S.S."/>
            <person name="Engler F."/>
            <person name="Soderlund C."/>
            <person name="Wing R.A."/>
            <person name="Palmer L.E."/>
            <person name="de la Bastide M."/>
            <person name="Spiegel L."/>
            <person name="Nascimento L."/>
            <person name="Zutavern T."/>
            <person name="O'Shaughnessy A."/>
            <person name="Dike S."/>
            <person name="Dedhia N."/>
            <person name="Preston R."/>
            <person name="Balija V."/>
            <person name="McCombie W.R."/>
            <person name="Chow T."/>
            <person name="Chen H."/>
            <person name="Chung M."/>
            <person name="Chen C."/>
            <person name="Shaw J."/>
            <person name="Wu H."/>
            <person name="Hsiao K."/>
            <person name="Chao Y."/>
            <person name="Chu M."/>
            <person name="Cheng C."/>
            <person name="Hour A."/>
            <person name="Lee P."/>
            <person name="Lin S."/>
            <person name="Lin Y."/>
            <person name="Liou J."/>
            <person name="Liu S."/>
            <person name="Hsing Y."/>
            <person name="Raghuvanshi S."/>
            <person name="Mohanty A."/>
            <person name="Bharti A.K."/>
            <person name="Gaur A."/>
            <person name="Gupta V."/>
            <person name="Kumar D."/>
            <person name="Ravi V."/>
            <person name="Vij S."/>
            <person name="Kapur A."/>
            <person name="Khurana P."/>
            <person name="Khurana P."/>
            <person name="Khurana J.P."/>
            <person name="Tyagi A.K."/>
            <person name="Gaikwad K."/>
            <person name="Singh A."/>
            <person name="Dalal V."/>
            <person name="Srivastava S."/>
            <person name="Dixit A."/>
            <person name="Pal A.K."/>
            <person name="Ghazi I.A."/>
            <person name="Yadav M."/>
            <person name="Pandit A."/>
            <person name="Bhargava A."/>
            <person name="Sureshbabu K."/>
            <person name="Batra K."/>
            <person name="Sharma T.R."/>
            <person name="Mohapatra T."/>
            <person name="Singh N.K."/>
            <person name="Messing J."/>
            <person name="Nelson A.B."/>
            <person name="Fuks G."/>
            <person name="Kavchok S."/>
            <person name="Keizer G."/>
            <person name="Linton E."/>
            <person name="Llaca V."/>
            <person name="Song R."/>
            <person name="Tanyolac B."/>
            <person name="Young S."/>
            <person name="Ho-Il K."/>
            <person name="Hahn J.H."/>
            <person name="Sangsakoo G."/>
            <person name="Vanavichit A."/>
            <person name="de Mattos Luiz.A.T."/>
            <person name="Zimmer P.D."/>
            <person name="Malone G."/>
            <person name="Dellagostin O."/>
            <person name="de Oliveira A.C."/>
            <person name="Bevan M."/>
            <person name="Bancroft I."/>
            <person name="Minx P."/>
            <person name="Cordum H."/>
            <person name="Wilson R."/>
            <person name="Cheng Z."/>
            <person name="Jin W."/>
            <person name="Jiang J."/>
            <person name="Leong S.A."/>
            <person name="Iwama H."/>
            <person name="Gojobori T."/>
            <person name="Itoh T."/>
            <person name="Niimura Y."/>
            <person name="Fujii Y."/>
            <person name="Habara T."/>
            <person name="Sakai H."/>
            <person name="Sato Y."/>
            <person name="Wilson G."/>
            <person name="Kumar K."/>
            <person name="McCouch S."/>
            <person name="Juretic N."/>
            <person name="Hoen D."/>
            <person name="Wright S."/>
            <person name="Bruskiewich R."/>
            <person name="Bureau T."/>
            <person name="Miyao A."/>
            <person name="Hirochika H."/>
            <person name="Nishikawa T."/>
            <person name="Kadowaki K."/>
            <person name="Sugiura M."/>
            <person name="Burr B."/>
            <person name="Sasaki T."/>
        </authorList>
    </citation>
    <scope>NUCLEOTIDE SEQUENCE [LARGE SCALE GENOMIC DNA]</scope>
    <source>
        <strain evidence="3">cv. Nipponbare</strain>
    </source>
</reference>
<proteinExistence type="predicted"/>
<reference evidence="3" key="2">
    <citation type="journal article" date="2008" name="Nucleic Acids Res.">
        <title>The rice annotation project database (RAP-DB): 2008 update.</title>
        <authorList>
            <consortium name="The rice annotation project (RAP)"/>
        </authorList>
    </citation>
    <scope>GENOME REANNOTATION</scope>
    <source>
        <strain evidence="3">cv. Nipponbare</strain>
    </source>
</reference>
<evidence type="ECO:0000313" key="3">
    <source>
        <dbReference type="Proteomes" id="UP000000763"/>
    </source>
</evidence>
<feature type="region of interest" description="Disordered" evidence="1">
    <location>
        <begin position="87"/>
        <end position="114"/>
    </location>
</feature>
<organism evidence="2 3">
    <name type="scientific">Oryza sativa subsp. japonica</name>
    <name type="common">Rice</name>
    <dbReference type="NCBI Taxonomy" id="39947"/>
    <lineage>
        <taxon>Eukaryota</taxon>
        <taxon>Viridiplantae</taxon>
        <taxon>Streptophyta</taxon>
        <taxon>Embryophyta</taxon>
        <taxon>Tracheophyta</taxon>
        <taxon>Spermatophyta</taxon>
        <taxon>Magnoliopsida</taxon>
        <taxon>Liliopsida</taxon>
        <taxon>Poales</taxon>
        <taxon>Poaceae</taxon>
        <taxon>BOP clade</taxon>
        <taxon>Oryzoideae</taxon>
        <taxon>Oryzeae</taxon>
        <taxon>Oryzinae</taxon>
        <taxon>Oryza</taxon>
        <taxon>Oryza sativa</taxon>
    </lineage>
</organism>
<dbReference type="EMBL" id="AC092387">
    <property type="protein sequence ID" value="AAL82658.1"/>
    <property type="molecule type" value="Genomic_DNA"/>
</dbReference>
<name>Q8S6Q2_ORYSJ</name>